<dbReference type="PROSITE" id="PS51669">
    <property type="entry name" value="4FE4S_MOW_BIS_MGD"/>
    <property type="match status" value="1"/>
</dbReference>
<dbReference type="InterPro" id="IPR000283">
    <property type="entry name" value="NADH_UbQ_OxRdtase_75kDa_su_CS"/>
</dbReference>
<proteinExistence type="inferred from homology"/>
<keyword evidence="6" id="KW-0004">4Fe-4S</keyword>
<dbReference type="InterPro" id="IPR010228">
    <property type="entry name" value="NADH_UbQ_OxRdtase_Gsu"/>
</dbReference>
<dbReference type="PROSITE" id="PS00642">
    <property type="entry name" value="COMPLEX1_75K_2"/>
    <property type="match status" value="1"/>
</dbReference>
<dbReference type="CDD" id="cd02773">
    <property type="entry name" value="MopB_Res-Cmplx1_Nad11"/>
    <property type="match status" value="1"/>
</dbReference>
<keyword evidence="20" id="KW-0472">Membrane</keyword>
<dbReference type="SMART" id="SM00929">
    <property type="entry name" value="NADH-G_4Fe-4S_3"/>
    <property type="match status" value="1"/>
</dbReference>
<evidence type="ECO:0000256" key="18">
    <source>
        <dbReference type="ARBA" id="ARBA00023075"/>
    </source>
</evidence>
<dbReference type="FunFam" id="3.30.70.20:FF:000002">
    <property type="entry name" value="NADH-ubiquinone oxidoreductase 75 kDa subunit"/>
    <property type="match status" value="1"/>
</dbReference>
<keyword evidence="15" id="KW-0408">Iron</keyword>
<dbReference type="InterPro" id="IPR019574">
    <property type="entry name" value="NADH_UbQ_OxRdtase_Gsu_4Fe4S-bd"/>
</dbReference>
<dbReference type="Pfam" id="PF00384">
    <property type="entry name" value="Molybdopterin"/>
    <property type="match status" value="1"/>
</dbReference>
<dbReference type="FunFam" id="3.40.228.10:FF:000014">
    <property type="entry name" value="NADH-quinone oxidoreductase"/>
    <property type="match status" value="1"/>
</dbReference>
<dbReference type="EMBL" id="JAMYWD010000009">
    <property type="protein sequence ID" value="KAJ4961260.1"/>
    <property type="molecule type" value="Genomic_DNA"/>
</dbReference>
<dbReference type="SUPFAM" id="SSF54292">
    <property type="entry name" value="2Fe-2S ferredoxin-like"/>
    <property type="match status" value="1"/>
</dbReference>
<dbReference type="SUPFAM" id="SSF53706">
    <property type="entry name" value="Formate dehydrogenase/DMSO reductase, domains 1-3"/>
    <property type="match status" value="1"/>
</dbReference>
<evidence type="ECO:0000256" key="12">
    <source>
        <dbReference type="ARBA" id="ARBA00022967"/>
    </source>
</evidence>
<dbReference type="Pfam" id="PF10588">
    <property type="entry name" value="NADH-G_4Fe-4S_3"/>
    <property type="match status" value="1"/>
</dbReference>
<keyword evidence="5" id="KW-0813">Transport</keyword>
<evidence type="ECO:0000256" key="23">
    <source>
        <dbReference type="ARBA" id="ARBA00054960"/>
    </source>
</evidence>
<evidence type="ECO:0000256" key="8">
    <source>
        <dbReference type="ARBA" id="ARBA00022714"/>
    </source>
</evidence>
<dbReference type="InterPro" id="IPR036010">
    <property type="entry name" value="2Fe-2S_ferredoxin-like_sf"/>
</dbReference>
<dbReference type="InterPro" id="IPR015405">
    <property type="entry name" value="NDUFS1-like_C"/>
</dbReference>
<evidence type="ECO:0000256" key="11">
    <source>
        <dbReference type="ARBA" id="ARBA00022946"/>
    </source>
</evidence>
<evidence type="ECO:0000256" key="21">
    <source>
        <dbReference type="ARBA" id="ARBA00034078"/>
    </source>
</evidence>
<evidence type="ECO:0000259" key="28">
    <source>
        <dbReference type="PROSITE" id="PS51839"/>
    </source>
</evidence>
<dbReference type="PROSITE" id="PS00643">
    <property type="entry name" value="COMPLEX1_75K_3"/>
    <property type="match status" value="1"/>
</dbReference>
<comment type="cofactor">
    <cofactor evidence="1">
        <name>[4Fe-4S] cluster</name>
        <dbReference type="ChEBI" id="CHEBI:49883"/>
    </cofactor>
</comment>
<keyword evidence="11" id="KW-0809">Transit peptide</keyword>
<dbReference type="PROSITE" id="PS51839">
    <property type="entry name" value="4FE4S_HC3"/>
    <property type="match status" value="1"/>
</dbReference>
<dbReference type="InterPro" id="IPR006656">
    <property type="entry name" value="Mopterin_OxRdtase"/>
</dbReference>
<dbReference type="AlphaFoldDB" id="A0A9Q0H8L8"/>
<comment type="catalytic activity">
    <reaction evidence="22">
        <text>a ubiquinone + NADH + 5 H(+)(in) = a ubiquinol + NAD(+) + 4 H(+)(out)</text>
        <dbReference type="Rhea" id="RHEA:29091"/>
        <dbReference type="Rhea" id="RHEA-COMP:9565"/>
        <dbReference type="Rhea" id="RHEA-COMP:9566"/>
        <dbReference type="ChEBI" id="CHEBI:15378"/>
        <dbReference type="ChEBI" id="CHEBI:16389"/>
        <dbReference type="ChEBI" id="CHEBI:17976"/>
        <dbReference type="ChEBI" id="CHEBI:57540"/>
        <dbReference type="ChEBI" id="CHEBI:57945"/>
        <dbReference type="EC" id="7.1.1.2"/>
    </reaction>
</comment>
<dbReference type="InterPro" id="IPR050123">
    <property type="entry name" value="Prok_molybdopt-oxidoreductase"/>
</dbReference>
<evidence type="ECO:0000259" key="27">
    <source>
        <dbReference type="PROSITE" id="PS51669"/>
    </source>
</evidence>
<dbReference type="GO" id="GO:0051537">
    <property type="term" value="F:2 iron, 2 sulfur cluster binding"/>
    <property type="evidence" value="ECO:0007669"/>
    <property type="project" value="UniProtKB-KW"/>
</dbReference>
<evidence type="ECO:0000256" key="2">
    <source>
        <dbReference type="ARBA" id="ARBA00004273"/>
    </source>
</evidence>
<dbReference type="OrthoDB" id="10249365at2759"/>
<evidence type="ECO:0000256" key="13">
    <source>
        <dbReference type="ARBA" id="ARBA00022982"/>
    </source>
</evidence>
<evidence type="ECO:0000313" key="30">
    <source>
        <dbReference type="Proteomes" id="UP001141806"/>
    </source>
</evidence>
<keyword evidence="30" id="KW-1185">Reference proteome</keyword>
<dbReference type="GO" id="GO:0046872">
    <property type="term" value="F:metal ion binding"/>
    <property type="evidence" value="ECO:0007669"/>
    <property type="project" value="UniProtKB-KW"/>
</dbReference>
<dbReference type="EC" id="7.1.1.2" evidence="4"/>
<comment type="subcellular location">
    <subcellularLocation>
        <location evidence="2">Mitochondrion inner membrane</location>
    </subcellularLocation>
</comment>
<keyword evidence="10" id="KW-0999">Mitochondrion inner membrane</keyword>
<dbReference type="Pfam" id="PF22117">
    <property type="entry name" value="Fer4_Nqo3"/>
    <property type="match status" value="1"/>
</dbReference>
<evidence type="ECO:0000256" key="17">
    <source>
        <dbReference type="ARBA" id="ARBA00023027"/>
    </source>
</evidence>
<evidence type="ECO:0000256" key="16">
    <source>
        <dbReference type="ARBA" id="ARBA00023014"/>
    </source>
</evidence>
<dbReference type="Gene3D" id="3.30.70.20">
    <property type="match status" value="1"/>
</dbReference>
<evidence type="ECO:0000256" key="14">
    <source>
        <dbReference type="ARBA" id="ARBA00023002"/>
    </source>
</evidence>
<dbReference type="Gene3D" id="3.30.200.210">
    <property type="match status" value="1"/>
</dbReference>
<keyword evidence="16" id="KW-0411">Iron-sulfur</keyword>
<comment type="caution">
    <text evidence="29">The sequence shown here is derived from an EMBL/GenBank/DDBJ whole genome shotgun (WGS) entry which is preliminary data.</text>
</comment>
<dbReference type="FunFam" id="3.40.50.740:FF:000012">
    <property type="entry name" value="NADH dehydrogenase [ubiquinone] iron-sulfur protein 1 mitochondrial"/>
    <property type="match status" value="1"/>
</dbReference>
<dbReference type="Gene3D" id="3.40.50.740">
    <property type="match status" value="1"/>
</dbReference>
<keyword evidence="19" id="KW-0496">Mitochondrion</keyword>
<dbReference type="FunFam" id="3.30.200.210:FF:000002">
    <property type="entry name" value="NADH-ubiquinone oxidoreductase 75 kDa subunit"/>
    <property type="match status" value="1"/>
</dbReference>
<evidence type="ECO:0000256" key="1">
    <source>
        <dbReference type="ARBA" id="ARBA00001966"/>
    </source>
</evidence>
<dbReference type="Gene3D" id="3.10.20.740">
    <property type="match status" value="1"/>
</dbReference>
<dbReference type="SUPFAM" id="SSF54862">
    <property type="entry name" value="4Fe-4S ferredoxins"/>
    <property type="match status" value="1"/>
</dbReference>
<feature type="domain" description="4Fe-4S Mo/W bis-MGD-type" evidence="27">
    <location>
        <begin position="294"/>
        <end position="350"/>
    </location>
</feature>
<dbReference type="FunFam" id="3.10.20.740:FF:000001">
    <property type="entry name" value="NADH-quinone oxidoreductase subunit G"/>
    <property type="match status" value="1"/>
</dbReference>
<evidence type="ECO:0000313" key="29">
    <source>
        <dbReference type="EMBL" id="KAJ4961260.1"/>
    </source>
</evidence>
<evidence type="ECO:0000256" key="7">
    <source>
        <dbReference type="ARBA" id="ARBA00022660"/>
    </source>
</evidence>
<dbReference type="Pfam" id="PF09326">
    <property type="entry name" value="NADH_dhqG_C"/>
    <property type="match status" value="1"/>
</dbReference>
<keyword evidence="7" id="KW-0679">Respiratory chain</keyword>
<sequence>MGLGLLALRASRSLALNRLPRAFAYQNPSNNAIIRGIVSTPELQNPEAAAAVQQPEPAPELPPRKPVAGARVHFTNPDDAIEVFVDGYPVKVPKGMTVLQACEIAGVDIPRFCYHSRLSVAGNCRMCLVEVEKSPKPVASCAMPALPGMKIKTDTPIAKKAREGVMEFLLMNHPLDCPICDQGGECDLQDQSMAFGSDRGRFTEMKRSVVDKNLGPLVKTVMTRCIQCTRCVRFATEVAGVQDLGILGRGSGEEIGTYVEKLMTSELSGNVIDICPVGALTSKPFAFKARNWELKGTESIDVTDAVGSNIRIDSRGPEVLRITPRLNEDINEEWISDKTRFFYDGLKRQRLNDPMIRGPDGRFKAVTWRDALAVVAEVLHQVKAEEIVGVAGKLSDAESMMALKDLLNKMGSNNIWCEGNGSDPQADLRSGFLLNSSIAGLEKADVFLLVGTQPRVEAAMVNARIRKTVRATQAKVGYIGPPTDINYDHQHLGTGTQTLLEIAEGRHPFCSALLHAKNPAIIVGAGLFEHKDKDAMFSAVETIAKLGKVVRPDWNGLNVLLLNAAQSAALDLGLVPESGNSVESAKFLYLMGADDVDLDKVASDAFVVYQGHHGDRSVYRANVILPASAFSEKEGTYENTEGCSQETLPAVPIVGDARDDWKIIRALSEVAGIRLPYDTLGAVRTRIRTVAPNLLHLDEREPSAISSVAVKPQFSQKVSIAPFGAAVENFYMTDSITRASKIMAQCTAQLLK</sequence>
<evidence type="ECO:0000256" key="25">
    <source>
        <dbReference type="RuleBase" id="RU004523"/>
    </source>
</evidence>
<accession>A0A9Q0H8L8</accession>
<name>A0A9Q0H8L8_9MAGN</name>
<evidence type="ECO:0000256" key="6">
    <source>
        <dbReference type="ARBA" id="ARBA00022485"/>
    </source>
</evidence>
<keyword evidence="8" id="KW-0001">2Fe-2S</keyword>
<dbReference type="GO" id="GO:0008137">
    <property type="term" value="F:NADH dehydrogenase (ubiquinone) activity"/>
    <property type="evidence" value="ECO:0007669"/>
    <property type="project" value="UniProtKB-EC"/>
</dbReference>
<evidence type="ECO:0000256" key="22">
    <source>
        <dbReference type="ARBA" id="ARBA00049551"/>
    </source>
</evidence>
<dbReference type="InterPro" id="IPR054351">
    <property type="entry name" value="NADH_UbQ_OxRdtase_ferredoxin"/>
</dbReference>
<evidence type="ECO:0000256" key="4">
    <source>
        <dbReference type="ARBA" id="ARBA00012944"/>
    </source>
</evidence>
<comment type="cofactor">
    <cofactor evidence="21">
        <name>[2Fe-2S] cluster</name>
        <dbReference type="ChEBI" id="CHEBI:190135"/>
    </cofactor>
</comment>
<dbReference type="Pfam" id="PF22151">
    <property type="entry name" value="Fer4_NDSU1"/>
    <property type="match status" value="1"/>
</dbReference>
<organism evidence="29 30">
    <name type="scientific">Protea cynaroides</name>
    <dbReference type="NCBI Taxonomy" id="273540"/>
    <lineage>
        <taxon>Eukaryota</taxon>
        <taxon>Viridiplantae</taxon>
        <taxon>Streptophyta</taxon>
        <taxon>Embryophyta</taxon>
        <taxon>Tracheophyta</taxon>
        <taxon>Spermatophyta</taxon>
        <taxon>Magnoliopsida</taxon>
        <taxon>Proteales</taxon>
        <taxon>Proteaceae</taxon>
        <taxon>Protea</taxon>
    </lineage>
</organism>
<keyword evidence="17" id="KW-0520">NAD</keyword>
<dbReference type="CDD" id="cd00207">
    <property type="entry name" value="fer2"/>
    <property type="match status" value="1"/>
</dbReference>
<dbReference type="PANTHER" id="PTHR43105">
    <property type="entry name" value="RESPIRATORY NITRATE REDUCTASE"/>
    <property type="match status" value="1"/>
</dbReference>
<feature type="domain" description="2Fe-2S ferredoxin-type" evidence="26">
    <location>
        <begin position="79"/>
        <end position="157"/>
    </location>
</feature>
<keyword evidence="12" id="KW-1278">Translocase</keyword>
<dbReference type="InterPro" id="IPR006963">
    <property type="entry name" value="Mopterin_OxRdtase_4Fe-4S_dom"/>
</dbReference>
<dbReference type="NCBIfam" id="TIGR01973">
    <property type="entry name" value="NuoG"/>
    <property type="match status" value="1"/>
</dbReference>
<dbReference type="GO" id="GO:0042773">
    <property type="term" value="P:ATP synthesis coupled electron transport"/>
    <property type="evidence" value="ECO:0007669"/>
    <property type="project" value="InterPro"/>
</dbReference>
<evidence type="ECO:0000256" key="20">
    <source>
        <dbReference type="ARBA" id="ARBA00023136"/>
    </source>
</evidence>
<comment type="similarity">
    <text evidence="3 25">Belongs to the complex I 75 kDa subunit family.</text>
</comment>
<dbReference type="PROSITE" id="PS51085">
    <property type="entry name" value="2FE2S_FER_2"/>
    <property type="match status" value="1"/>
</dbReference>
<dbReference type="InterPro" id="IPR001041">
    <property type="entry name" value="2Fe-2S_ferredoxin-type"/>
</dbReference>
<comment type="function">
    <text evidence="23">Core subunit of the mitochondrial membrane respiratory chain NADH dehydrogenase (Complex I) that is believed to belong to the minimal assembly required for catalysis. Complex I functions in the transfer of electrons from NADH to the respiratory chain. The immediate electron acceptor for the enzyme is believed to be ubiquinone. This is the largest subunit of complex I and it is a component of the iron-sulfur (IP) fragment of the enzyme. It may form part of the active site crevice where NADH is oxidized.</text>
</comment>
<feature type="domain" description="4Fe-4S His(Cys)3-ligated-type" evidence="28">
    <location>
        <begin position="157"/>
        <end position="196"/>
    </location>
</feature>
<evidence type="ECO:0000256" key="19">
    <source>
        <dbReference type="ARBA" id="ARBA00023128"/>
    </source>
</evidence>
<dbReference type="PROSITE" id="PS00641">
    <property type="entry name" value="COMPLEX1_75K_1"/>
    <property type="match status" value="1"/>
</dbReference>
<dbReference type="GO" id="GO:0016651">
    <property type="term" value="F:oxidoreductase activity, acting on NAD(P)H"/>
    <property type="evidence" value="ECO:0007669"/>
    <property type="project" value="InterPro"/>
</dbReference>
<gene>
    <name evidence="29" type="ORF">NE237_021170</name>
</gene>
<dbReference type="PANTHER" id="PTHR43105:SF13">
    <property type="entry name" value="NADH-UBIQUINONE OXIDOREDUCTASE 75 KDA SUBUNIT, MITOCHONDRIAL"/>
    <property type="match status" value="1"/>
</dbReference>
<evidence type="ECO:0000256" key="24">
    <source>
        <dbReference type="ARBA" id="ARBA00072948"/>
    </source>
</evidence>
<dbReference type="FunFam" id="3.40.50.740:FF:000017">
    <property type="entry name" value="NADH-quinone oxidoreductase"/>
    <property type="match status" value="1"/>
</dbReference>
<keyword evidence="14" id="KW-0560">Oxidoreductase</keyword>
<protein>
    <recommendedName>
        <fullName evidence="24">NADH dehydrogenase [ubiquinone] iron-sulfur protein 1, mitochondrial</fullName>
        <ecNumber evidence="4">7.1.1.2</ecNumber>
    </recommendedName>
</protein>
<reference evidence="29" key="1">
    <citation type="journal article" date="2023" name="Plant J.">
        <title>The genome of the king protea, Protea cynaroides.</title>
        <authorList>
            <person name="Chang J."/>
            <person name="Duong T.A."/>
            <person name="Schoeman C."/>
            <person name="Ma X."/>
            <person name="Roodt D."/>
            <person name="Barker N."/>
            <person name="Li Z."/>
            <person name="Van de Peer Y."/>
            <person name="Mizrachi E."/>
        </authorList>
    </citation>
    <scope>NUCLEOTIDE SEQUENCE</scope>
    <source>
        <tissue evidence="29">Young leaves</tissue>
    </source>
</reference>
<dbReference type="GO" id="GO:0051539">
    <property type="term" value="F:4 iron, 4 sulfur cluster binding"/>
    <property type="evidence" value="ECO:0007669"/>
    <property type="project" value="UniProtKB-KW"/>
</dbReference>
<evidence type="ECO:0000256" key="15">
    <source>
        <dbReference type="ARBA" id="ARBA00023004"/>
    </source>
</evidence>
<keyword evidence="18" id="KW-0830">Ubiquinone</keyword>
<dbReference type="GO" id="GO:0005743">
    <property type="term" value="C:mitochondrial inner membrane"/>
    <property type="evidence" value="ECO:0007669"/>
    <property type="project" value="UniProtKB-SubCell"/>
</dbReference>
<evidence type="ECO:0000259" key="26">
    <source>
        <dbReference type="PROSITE" id="PS51085"/>
    </source>
</evidence>
<evidence type="ECO:0000256" key="10">
    <source>
        <dbReference type="ARBA" id="ARBA00022792"/>
    </source>
</evidence>
<dbReference type="Pfam" id="PF13510">
    <property type="entry name" value="Fer2_4"/>
    <property type="match status" value="1"/>
</dbReference>
<dbReference type="Proteomes" id="UP001141806">
    <property type="component" value="Unassembled WGS sequence"/>
</dbReference>
<evidence type="ECO:0000256" key="3">
    <source>
        <dbReference type="ARBA" id="ARBA00005404"/>
    </source>
</evidence>
<keyword evidence="9" id="KW-0479">Metal-binding</keyword>
<keyword evidence="13" id="KW-0249">Electron transport</keyword>
<evidence type="ECO:0000256" key="9">
    <source>
        <dbReference type="ARBA" id="ARBA00022723"/>
    </source>
</evidence>
<evidence type="ECO:0000256" key="5">
    <source>
        <dbReference type="ARBA" id="ARBA00022448"/>
    </source>
</evidence>